<sequence>MKNTLLFLGILFPLMSMFGQAPANDNCSSAETLNFLVNSEGNPETTVTSIFDMSTASSITDSCSGNGLFNDVFYEFTMPFDGNVQFSGDLFVFDYLTVYTDCDIATEVICRRNKGLLLGLIANTTYKLRHSNTNSTDPVTFSLELLETPTNDTCFMNMADEMIFVTNGDGNPEVTKTSVIPNASDSGINGTCDDNTTNLDVFYKFVMPLEGNVRFSGLFVFDKLTLYTGCDEATEVGCRTNNGLLYNLISGTEYILRHSMAESQASTATFTMEVYSAILNDDCVTAEEVVFSPDVDGNPSASFVLKQRNATPSTISNTCDQNTINVDQWYEFTMPVQGNISVSGLFVFDRMALYSACDTSTEIDCFSNNGIFENLTVGETYLLRNSIAESQATTRTFTMTALEVIVNDECEFRTPLNVTTTEELTVITDLRAATESAGPNLPNPCGENPAHIYVDVWYEFTMPVNGNLAITNSDGPSEAIVLYDMCGDLVDLGCEFGSGIIYNLTGNTTYIVRYADRDVHLNSNSDFRLQAFETLPNDECEDRITLEIPTETELTVVSELRGATASTDLNLANPCEANVLHTYVDAWYEFEMPVNGNLVITNTDSNSEALTLFSMCGDVVELHCEFGSGVFYNLSVGSNYIMRYSDRDINVNGNSDFRVQAIEALSNDDCENRETLVITTTEQLSVETDLRGATPSIDPNLANPCEANALHTYVDVWYEFVMPVNGNVQITNTNSNTEAITLYNACGENVDVGCEFGSGLLYDLNQGTTYLLRYSDRDVSLNSNSDFKLQAFEKAENDECADASVLNLSTLNPVSVSTDFRGASNDSEISCENNETRLYLDVWYDVTMPVDGEIQLNNVNNNMYIAFFDECSGNELTCFFNDGSLFNVSAGTQLKMRASVRDINAAQFTFDVAVVPSPLSTCIGTTEFIAGEWNNGIPDNSMNAIIRESYNTSTTINPATLEPYGSLEACSVSVDTGHTLAIAPDTFLEVTGDILVNGTLEIAHTANVVQLDPLATTINNGTINVNITTPLLAPRDFMLLGSPMTNEMTNSVFAEAHQIRQHNTTLFVPNVDVATEFPFAENFADDNGDDWTMQTGLLNAGQGYFVQPQPDLLTGGSFSLIFNDGIFNNGTISMPLLFNTDKNSSPNILANPYPSAILADDFINTNISVGEVYFWEHITEPSGDFPGYNTANFSMEDISMYNLMGGVKAASDPSIDDTKPNGIISTGQGFGVKANVAGVAIFSNEMRRLSGNTTLRTSQNDTEKLWLSITAHEFNRKGSTLLGFSNQTSQGLDAGFDSNRLASILSIFSEIEGSDVELGIQSREAFNENISIPIGYSTMIDTPTMYRINVDEIEGSQLFDTTVILEIVATGERINISENAYEFLSEKGQFKNAFVLHFKNNVLGISSENFSNTTISPNPSDGVFNINTQETLDAVIVTDILGRQIFNDENIKNNPYSLDLKQESSGVYFVTLTSKQHSKLIKIIKE</sequence>
<dbReference type="OrthoDB" id="860722at2"/>
<protein>
    <submittedName>
        <fullName evidence="5">Uncharacterized protein</fullName>
    </submittedName>
</protein>
<evidence type="ECO:0000259" key="3">
    <source>
        <dbReference type="Pfam" id="PF18962"/>
    </source>
</evidence>
<dbReference type="Pfam" id="PF18962">
    <property type="entry name" value="Por_Secre_tail"/>
    <property type="match status" value="1"/>
</dbReference>
<accession>A0A5J4J708</accession>
<feature type="domain" description="T9SS-like galactose binding" evidence="4">
    <location>
        <begin position="407"/>
        <end position="528"/>
    </location>
</feature>
<feature type="signal peptide" evidence="2">
    <location>
        <begin position="1"/>
        <end position="23"/>
    </location>
</feature>
<feature type="domain" description="T9SS-like galactose binding" evidence="4">
    <location>
        <begin position="537"/>
        <end position="659"/>
    </location>
</feature>
<proteinExistence type="predicted"/>
<comment type="caution">
    <text evidence="5">The sequence shown here is derived from an EMBL/GenBank/DDBJ whole genome shotgun (WGS) entry which is preliminary data.</text>
</comment>
<dbReference type="Pfam" id="PF23759">
    <property type="entry name" value="GBD_T9SS_assoc"/>
    <property type="match status" value="7"/>
</dbReference>
<feature type="domain" description="Secretion system C-terminal sorting" evidence="3">
    <location>
        <begin position="1415"/>
        <end position="1484"/>
    </location>
</feature>
<feature type="chain" id="PRO_5023935284" evidence="2">
    <location>
        <begin position="24"/>
        <end position="1486"/>
    </location>
</feature>
<evidence type="ECO:0000313" key="5">
    <source>
        <dbReference type="EMBL" id="GER60297.1"/>
    </source>
</evidence>
<feature type="domain" description="T9SS-like galactose binding" evidence="4">
    <location>
        <begin position="151"/>
        <end position="272"/>
    </location>
</feature>
<evidence type="ECO:0000313" key="6">
    <source>
        <dbReference type="Proteomes" id="UP000326509"/>
    </source>
</evidence>
<feature type="domain" description="T9SS-like galactose binding" evidence="4">
    <location>
        <begin position="666"/>
        <end position="788"/>
    </location>
</feature>
<evidence type="ECO:0000256" key="1">
    <source>
        <dbReference type="ARBA" id="ARBA00022729"/>
    </source>
</evidence>
<feature type="domain" description="T9SS-like galactose binding" evidence="4">
    <location>
        <begin position="280"/>
        <end position="399"/>
    </location>
</feature>
<dbReference type="InterPro" id="IPR026444">
    <property type="entry name" value="Secre_tail"/>
</dbReference>
<dbReference type="NCBIfam" id="TIGR04183">
    <property type="entry name" value="Por_Secre_tail"/>
    <property type="match status" value="1"/>
</dbReference>
<dbReference type="RefSeq" id="WP_151674738.1">
    <property type="nucleotide sequence ID" value="NZ_BKCG01000007.1"/>
</dbReference>
<evidence type="ECO:0000259" key="4">
    <source>
        <dbReference type="Pfam" id="PF23759"/>
    </source>
</evidence>
<evidence type="ECO:0000256" key="2">
    <source>
        <dbReference type="SAM" id="SignalP"/>
    </source>
</evidence>
<feature type="domain" description="T9SS-like galactose binding" evidence="4">
    <location>
        <begin position="796"/>
        <end position="912"/>
    </location>
</feature>
<dbReference type="InterPro" id="IPR056600">
    <property type="entry name" value="GBD_T9SS_assoc"/>
</dbReference>
<keyword evidence="6" id="KW-1185">Reference proteome</keyword>
<reference evidence="5 6" key="1">
    <citation type="submission" date="2019-08" db="EMBL/GenBank/DDBJ databases">
        <title>Draft genome sequence of Ulvibacter marinus type strain NBRC 109484.</title>
        <authorList>
            <person name="Kawano K."/>
            <person name="Ushijima N."/>
            <person name="Kihara M."/>
            <person name="Itoh H."/>
        </authorList>
    </citation>
    <scope>NUCLEOTIDE SEQUENCE [LARGE SCALE GENOMIC DNA]</scope>
    <source>
        <strain evidence="5 6">NBRC 109484</strain>
    </source>
</reference>
<name>A0A5J4J708_9FLAO</name>
<dbReference type="EMBL" id="BKCG01000007">
    <property type="protein sequence ID" value="GER60297.1"/>
    <property type="molecule type" value="Genomic_DNA"/>
</dbReference>
<gene>
    <name evidence="5" type="ORF">ULMA_24050</name>
</gene>
<feature type="domain" description="T9SS-like galactose binding" evidence="4">
    <location>
        <begin position="23"/>
        <end position="136"/>
    </location>
</feature>
<organism evidence="5 6">
    <name type="scientific">Patiriisocius marinus</name>
    <dbReference type="NCBI Taxonomy" id="1397112"/>
    <lineage>
        <taxon>Bacteria</taxon>
        <taxon>Pseudomonadati</taxon>
        <taxon>Bacteroidota</taxon>
        <taxon>Flavobacteriia</taxon>
        <taxon>Flavobacteriales</taxon>
        <taxon>Flavobacteriaceae</taxon>
        <taxon>Patiriisocius</taxon>
    </lineage>
</organism>
<dbReference type="Proteomes" id="UP000326509">
    <property type="component" value="Unassembled WGS sequence"/>
</dbReference>
<keyword evidence="1 2" id="KW-0732">Signal</keyword>